<organism evidence="2 3">
    <name type="scientific">Peptoniphilus olsenii</name>
    <dbReference type="NCBI Taxonomy" id="411570"/>
    <lineage>
        <taxon>Bacteria</taxon>
        <taxon>Bacillati</taxon>
        <taxon>Bacillota</taxon>
        <taxon>Tissierellia</taxon>
        <taxon>Tissierellales</taxon>
        <taxon>Peptoniphilaceae</taxon>
        <taxon>Peptoniphilus</taxon>
    </lineage>
</organism>
<evidence type="ECO:0000256" key="1">
    <source>
        <dbReference type="SAM" id="Phobius"/>
    </source>
</evidence>
<comment type="caution">
    <text evidence="2">The sequence shown here is derived from an EMBL/GenBank/DDBJ whole genome shotgun (WGS) entry which is preliminary data.</text>
</comment>
<reference evidence="2 3" key="1">
    <citation type="submission" date="2024-06" db="EMBL/GenBank/DDBJ databases">
        <title>Genomic Encyclopedia of Type Strains, Phase IV (KMG-IV): sequencing the most valuable type-strain genomes for metagenomic binning, comparative biology and taxonomic classification.</title>
        <authorList>
            <person name="Goeker M."/>
        </authorList>
    </citation>
    <scope>NUCLEOTIDE SEQUENCE [LARGE SCALE GENOMIC DNA]</scope>
    <source>
        <strain evidence="2 3">DSM 21460</strain>
    </source>
</reference>
<evidence type="ECO:0000313" key="2">
    <source>
        <dbReference type="EMBL" id="MET3618142.1"/>
    </source>
</evidence>
<dbReference type="EMBL" id="JBEPMA010000016">
    <property type="protein sequence ID" value="MET3618142.1"/>
    <property type="molecule type" value="Genomic_DNA"/>
</dbReference>
<keyword evidence="1" id="KW-1133">Transmembrane helix</keyword>
<dbReference type="Proteomes" id="UP001549162">
    <property type="component" value="Unassembled WGS sequence"/>
</dbReference>
<feature type="transmembrane region" description="Helical" evidence="1">
    <location>
        <begin position="174"/>
        <end position="199"/>
    </location>
</feature>
<feature type="transmembrane region" description="Helical" evidence="1">
    <location>
        <begin position="219"/>
        <end position="244"/>
    </location>
</feature>
<accession>A0ABV2JBK1</accession>
<feature type="transmembrane region" description="Helical" evidence="1">
    <location>
        <begin position="44"/>
        <end position="71"/>
    </location>
</feature>
<sequence length="249" mass="26568">MNRTTSKNRKLVISAMLGAITMVLGLTPLGIIPMGLINPTTMHIPVIVAAIAEGPIVGAMVGLIFGVFSLLNAILRNASPVAFVFYNPLISVVPRILIGITSYYSYIALKKVSDKNLKGLTQILWIAIIGFLSFLMYKNITTGASPLNITFVGILIALSIGLFVYSLKTTKQDFPIALGAFVGSMTNTILVLGGIYVIYAEKYVKALNIPLEQAKSAILGVSITSGIPEAVLSIIITTAVIRALKSRRG</sequence>
<protein>
    <submittedName>
        <fullName evidence="2">Membrane protein</fullName>
    </submittedName>
</protein>
<evidence type="ECO:0000313" key="3">
    <source>
        <dbReference type="Proteomes" id="UP001549162"/>
    </source>
</evidence>
<feature type="transmembrane region" description="Helical" evidence="1">
    <location>
        <begin position="119"/>
        <end position="137"/>
    </location>
</feature>
<dbReference type="Pfam" id="PF12822">
    <property type="entry name" value="ECF_trnsprt"/>
    <property type="match status" value="1"/>
</dbReference>
<dbReference type="RefSeq" id="WP_354369208.1">
    <property type="nucleotide sequence ID" value="NZ_JBEPMA010000016.1"/>
</dbReference>
<feature type="transmembrane region" description="Helical" evidence="1">
    <location>
        <begin position="12"/>
        <end position="32"/>
    </location>
</feature>
<dbReference type="Gene3D" id="1.10.1760.20">
    <property type="match status" value="1"/>
</dbReference>
<gene>
    <name evidence="2" type="ORF">ABID14_001777</name>
</gene>
<keyword evidence="1" id="KW-0812">Transmembrane</keyword>
<dbReference type="InterPro" id="IPR024529">
    <property type="entry name" value="ECF_trnsprt_substrate-spec"/>
</dbReference>
<feature type="transmembrane region" description="Helical" evidence="1">
    <location>
        <begin position="83"/>
        <end position="107"/>
    </location>
</feature>
<proteinExistence type="predicted"/>
<keyword evidence="1" id="KW-0472">Membrane</keyword>
<feature type="transmembrane region" description="Helical" evidence="1">
    <location>
        <begin position="149"/>
        <end position="167"/>
    </location>
</feature>
<keyword evidence="3" id="KW-1185">Reference proteome</keyword>
<name>A0ABV2JBK1_9FIRM</name>